<keyword evidence="7 9" id="KW-0378">Hydrolase</keyword>
<accession>A0A964BUG6</accession>
<keyword evidence="8 9" id="KW-0862">Zinc</keyword>
<dbReference type="PANTHER" id="PTHR46986:SF1">
    <property type="entry name" value="ENDORIBONUCLEASE YBEY, CHLOROPLASTIC"/>
    <property type="match status" value="1"/>
</dbReference>
<dbReference type="GO" id="GO:0004222">
    <property type="term" value="F:metalloendopeptidase activity"/>
    <property type="evidence" value="ECO:0007669"/>
    <property type="project" value="InterPro"/>
</dbReference>
<feature type="binding site" evidence="9">
    <location>
        <position position="148"/>
    </location>
    <ligand>
        <name>Zn(2+)</name>
        <dbReference type="ChEBI" id="CHEBI:29105"/>
        <note>catalytic</note>
    </ligand>
</feature>
<gene>
    <name evidence="9 10" type="primary">ybeY</name>
    <name evidence="10" type="ORF">I4641_18850</name>
</gene>
<keyword evidence="6 9" id="KW-0255">Endonuclease</keyword>
<protein>
    <recommendedName>
        <fullName evidence="9">Endoribonuclease YbeY</fullName>
        <ecNumber evidence="9">3.1.-.-</ecNumber>
    </recommendedName>
</protein>
<dbReference type="EMBL" id="JADWDC010000064">
    <property type="protein sequence ID" value="MCC0179031.1"/>
    <property type="molecule type" value="Genomic_DNA"/>
</dbReference>
<dbReference type="RefSeq" id="WP_229642134.1">
    <property type="nucleotide sequence ID" value="NZ_JADWDC010000064.1"/>
</dbReference>
<dbReference type="GO" id="GO:0006364">
    <property type="term" value="P:rRNA processing"/>
    <property type="evidence" value="ECO:0007669"/>
    <property type="project" value="UniProtKB-UniRule"/>
</dbReference>
<dbReference type="AlphaFoldDB" id="A0A964BUG6"/>
<keyword evidence="9" id="KW-0963">Cytoplasm</keyword>
<dbReference type="PROSITE" id="PS01306">
    <property type="entry name" value="UPF0054"/>
    <property type="match status" value="1"/>
</dbReference>
<dbReference type="InterPro" id="IPR023091">
    <property type="entry name" value="MetalPrtase_cat_dom_sf_prd"/>
</dbReference>
<reference evidence="10" key="1">
    <citation type="journal article" date="2021" name="Antonie Van Leeuwenhoek">
        <title>Draft genome and description of Waterburya agarophytonicola gen. nov. sp. nov. (Pleurocapsales, Cyanobacteria): a seaweed symbiont.</title>
        <authorList>
            <person name="Bonthond G."/>
            <person name="Shalygin S."/>
            <person name="Bayer T."/>
            <person name="Weinberger F."/>
        </authorList>
    </citation>
    <scope>NUCLEOTIDE SEQUENCE</scope>
    <source>
        <strain evidence="10">KI4</strain>
    </source>
</reference>
<dbReference type="Proteomes" id="UP000729733">
    <property type="component" value="Unassembled WGS sequence"/>
</dbReference>
<comment type="caution">
    <text evidence="10">The sequence shown here is derived from an EMBL/GenBank/DDBJ whole genome shotgun (WGS) entry which is preliminary data.</text>
</comment>
<dbReference type="Pfam" id="PF02130">
    <property type="entry name" value="YbeY"/>
    <property type="match status" value="1"/>
</dbReference>
<comment type="cofactor">
    <cofactor evidence="9">
        <name>Zn(2+)</name>
        <dbReference type="ChEBI" id="CHEBI:29105"/>
    </cofactor>
    <text evidence="9">Binds 1 zinc ion.</text>
</comment>
<evidence type="ECO:0000256" key="7">
    <source>
        <dbReference type="ARBA" id="ARBA00022801"/>
    </source>
</evidence>
<feature type="binding site" evidence="9">
    <location>
        <position position="138"/>
    </location>
    <ligand>
        <name>Zn(2+)</name>
        <dbReference type="ChEBI" id="CHEBI:29105"/>
        <note>catalytic</note>
    </ligand>
</feature>
<comment type="subcellular location">
    <subcellularLocation>
        <location evidence="9">Cytoplasm</location>
    </subcellularLocation>
</comment>
<evidence type="ECO:0000256" key="8">
    <source>
        <dbReference type="ARBA" id="ARBA00022833"/>
    </source>
</evidence>
<evidence type="ECO:0000256" key="9">
    <source>
        <dbReference type="HAMAP-Rule" id="MF_00009"/>
    </source>
</evidence>
<keyword evidence="11" id="KW-1185">Reference proteome</keyword>
<comment type="function">
    <text evidence="9">Single strand-specific metallo-endoribonuclease involved in late-stage 70S ribosome quality control and in maturation of the 3' terminus of the 16S rRNA.</text>
</comment>
<evidence type="ECO:0000256" key="5">
    <source>
        <dbReference type="ARBA" id="ARBA00022723"/>
    </source>
</evidence>
<dbReference type="HAMAP" id="MF_00009">
    <property type="entry name" value="Endoribonucl_YbeY"/>
    <property type="match status" value="1"/>
</dbReference>
<dbReference type="EC" id="3.1.-.-" evidence="9"/>
<organism evidence="10 11">
    <name type="scientific">Waterburya agarophytonicola KI4</name>
    <dbReference type="NCBI Taxonomy" id="2874699"/>
    <lineage>
        <taxon>Bacteria</taxon>
        <taxon>Bacillati</taxon>
        <taxon>Cyanobacteriota</taxon>
        <taxon>Cyanophyceae</taxon>
        <taxon>Pleurocapsales</taxon>
        <taxon>Hyellaceae</taxon>
        <taxon>Waterburya</taxon>
        <taxon>Waterburya agarophytonicola</taxon>
    </lineage>
</organism>
<sequence length="170" mass="19271">MDLIATQSCNVVIYLENLYQGNLEPNSLQSINAIPWTNWLQIWMESLSPETNLSQDCEVSLRLTSDRDVQALNCQYRSIDKPTDVLAFAATEADIIIPEEIAEPLYLGDIIISLDTANRQAISQNHSLVMELAWLSSHGLLHLLGWDHPDEVSLKQMLERQSQLIQLLEI</sequence>
<dbReference type="GO" id="GO:0004521">
    <property type="term" value="F:RNA endonuclease activity"/>
    <property type="evidence" value="ECO:0007669"/>
    <property type="project" value="UniProtKB-UniRule"/>
</dbReference>
<comment type="similarity">
    <text evidence="1 9">Belongs to the endoribonuclease YbeY family.</text>
</comment>
<dbReference type="GO" id="GO:0005737">
    <property type="term" value="C:cytoplasm"/>
    <property type="evidence" value="ECO:0007669"/>
    <property type="project" value="UniProtKB-SubCell"/>
</dbReference>
<evidence type="ECO:0000256" key="6">
    <source>
        <dbReference type="ARBA" id="ARBA00022759"/>
    </source>
</evidence>
<evidence type="ECO:0000256" key="2">
    <source>
        <dbReference type="ARBA" id="ARBA00022517"/>
    </source>
</evidence>
<evidence type="ECO:0000256" key="3">
    <source>
        <dbReference type="ARBA" id="ARBA00022552"/>
    </source>
</evidence>
<dbReference type="InterPro" id="IPR020549">
    <property type="entry name" value="YbeY_CS"/>
</dbReference>
<dbReference type="SUPFAM" id="SSF55486">
    <property type="entry name" value="Metalloproteases ('zincins'), catalytic domain"/>
    <property type="match status" value="1"/>
</dbReference>
<feature type="binding site" evidence="9">
    <location>
        <position position="142"/>
    </location>
    <ligand>
        <name>Zn(2+)</name>
        <dbReference type="ChEBI" id="CHEBI:29105"/>
        <note>catalytic</note>
    </ligand>
</feature>
<dbReference type="NCBIfam" id="TIGR00043">
    <property type="entry name" value="rRNA maturation RNase YbeY"/>
    <property type="match status" value="1"/>
</dbReference>
<evidence type="ECO:0000256" key="4">
    <source>
        <dbReference type="ARBA" id="ARBA00022722"/>
    </source>
</evidence>
<name>A0A964BUG6_9CYAN</name>
<keyword evidence="5 9" id="KW-0479">Metal-binding</keyword>
<keyword evidence="4 9" id="KW-0540">Nuclease</keyword>
<dbReference type="Gene3D" id="3.40.390.30">
    <property type="entry name" value="Metalloproteases ('zincins'), catalytic domain"/>
    <property type="match status" value="1"/>
</dbReference>
<evidence type="ECO:0000313" key="11">
    <source>
        <dbReference type="Proteomes" id="UP000729733"/>
    </source>
</evidence>
<proteinExistence type="inferred from homology"/>
<evidence type="ECO:0000313" key="10">
    <source>
        <dbReference type="EMBL" id="MCC0179031.1"/>
    </source>
</evidence>
<dbReference type="GO" id="GO:0008270">
    <property type="term" value="F:zinc ion binding"/>
    <property type="evidence" value="ECO:0007669"/>
    <property type="project" value="UniProtKB-UniRule"/>
</dbReference>
<keyword evidence="3 9" id="KW-0698">rRNA processing</keyword>
<keyword evidence="2 9" id="KW-0690">Ribosome biogenesis</keyword>
<evidence type="ECO:0000256" key="1">
    <source>
        <dbReference type="ARBA" id="ARBA00010875"/>
    </source>
</evidence>
<dbReference type="InterPro" id="IPR002036">
    <property type="entry name" value="YbeY"/>
</dbReference>
<dbReference type="PANTHER" id="PTHR46986">
    <property type="entry name" value="ENDORIBONUCLEASE YBEY, CHLOROPLASTIC"/>
    <property type="match status" value="1"/>
</dbReference>